<comment type="caution">
    <text evidence="1">The sequence shown here is derived from an EMBL/GenBank/DDBJ whole genome shotgun (WGS) entry which is preliminary data.</text>
</comment>
<sequence>MASRWNAVSESIATRPQRKMGIKVGGERLAPQTAHIFAQSFPQNPVLTYILTPHFPTLRERKAFLPRYFRVLCLAATLNHGIFVLAGEEVRLQPLSLYTRGDGEEDVGRGDDIVRDIEKEIVPECAALLLPPGAKVDSLGTLWKSGFLGLAWDIGIRAYSFWAFIFAGVNPFDIYIKLHQYIE</sequence>
<dbReference type="EMBL" id="CAJVRL010000039">
    <property type="protein sequence ID" value="CAG8951135.1"/>
    <property type="molecule type" value="Genomic_DNA"/>
</dbReference>
<keyword evidence="2" id="KW-1185">Reference proteome</keyword>
<evidence type="ECO:0000313" key="2">
    <source>
        <dbReference type="Proteomes" id="UP000696280"/>
    </source>
</evidence>
<organism evidence="1 2">
    <name type="scientific">Hymenoscyphus fraxineus</name>
    <dbReference type="NCBI Taxonomy" id="746836"/>
    <lineage>
        <taxon>Eukaryota</taxon>
        <taxon>Fungi</taxon>
        <taxon>Dikarya</taxon>
        <taxon>Ascomycota</taxon>
        <taxon>Pezizomycotina</taxon>
        <taxon>Leotiomycetes</taxon>
        <taxon>Helotiales</taxon>
        <taxon>Helotiaceae</taxon>
        <taxon>Hymenoscyphus</taxon>
    </lineage>
</organism>
<gene>
    <name evidence="1" type="ORF">HYFRA_00006533</name>
</gene>
<protein>
    <submittedName>
        <fullName evidence="1">Uncharacterized protein</fullName>
    </submittedName>
</protein>
<dbReference type="AlphaFoldDB" id="A0A9N9KS49"/>
<accession>A0A9N9KS49</accession>
<dbReference type="OrthoDB" id="544277at2759"/>
<name>A0A9N9KS49_9HELO</name>
<evidence type="ECO:0000313" key="1">
    <source>
        <dbReference type="EMBL" id="CAG8951135.1"/>
    </source>
</evidence>
<dbReference type="Proteomes" id="UP000696280">
    <property type="component" value="Unassembled WGS sequence"/>
</dbReference>
<proteinExistence type="predicted"/>
<reference evidence="1" key="1">
    <citation type="submission" date="2021-07" db="EMBL/GenBank/DDBJ databases">
        <authorList>
            <person name="Durling M."/>
        </authorList>
    </citation>
    <scope>NUCLEOTIDE SEQUENCE</scope>
</reference>